<evidence type="ECO:0000256" key="3">
    <source>
        <dbReference type="RuleBase" id="RU102079"/>
    </source>
</evidence>
<dbReference type="InterPro" id="IPR013320">
    <property type="entry name" value="ConA-like_dom_sf"/>
</dbReference>
<evidence type="ECO:0000256" key="2">
    <source>
        <dbReference type="ARBA" id="ARBA00022737"/>
    </source>
</evidence>
<dbReference type="InterPro" id="IPR044156">
    <property type="entry name" value="Galectin-like"/>
</dbReference>
<dbReference type="SMART" id="SM00908">
    <property type="entry name" value="Gal-bind_lectin"/>
    <property type="match status" value="2"/>
</dbReference>
<evidence type="ECO:0000256" key="1">
    <source>
        <dbReference type="ARBA" id="ARBA00022734"/>
    </source>
</evidence>
<dbReference type="PROSITE" id="PS51304">
    <property type="entry name" value="GALECTIN"/>
    <property type="match status" value="2"/>
</dbReference>
<gene>
    <name evidence="5" type="ORF">RIMI_LOCUS244891</name>
</gene>
<dbReference type="EMBL" id="CAUEEQ010000266">
    <property type="protein sequence ID" value="CAJ0916239.1"/>
    <property type="molecule type" value="Genomic_DNA"/>
</dbReference>
<dbReference type="CDD" id="cd00070">
    <property type="entry name" value="GLECT"/>
    <property type="match status" value="2"/>
</dbReference>
<feature type="domain" description="Galectin" evidence="4">
    <location>
        <begin position="191"/>
        <end position="319"/>
    </location>
</feature>
<sequence>MAFVSALGYQPVYNPSIPFMNPIYGGLRAGMSVYIQGTIPHHANRFHVNFSCGGDIAFHFNPRFDGKDRVVCNTCQSGSWGSEEIRKDGFPFHKGKHFELVFFVNPGGYQVNVNSSPFYEYRHRIPLERVDCVQVEGDVTIQSLSVVGGGGGGGPMMTPSFPSAGMMLQPGYPSMTLPAMGGPTYNPPVPYRANIPGGVTPKRTFVIRGFMPMGSQRFHINFKTVNGDIALHFNVRLDEFTVVRNSKLGGSWGREEREMANNPFVAGQYFDISVRTGNGRYKVYVNGQPFCEYVHRFSALQMIDTLEIEGDVVLSLVQF</sequence>
<accession>A0ABN9KN81</accession>
<name>A0ABN9KN81_9NEOB</name>
<protein>
    <recommendedName>
        <fullName evidence="3">Galectin</fullName>
    </recommendedName>
</protein>
<reference evidence="5" key="1">
    <citation type="submission" date="2023-07" db="EMBL/GenBank/DDBJ databases">
        <authorList>
            <person name="Stuckert A."/>
        </authorList>
    </citation>
    <scope>NUCLEOTIDE SEQUENCE</scope>
</reference>
<dbReference type="InterPro" id="IPR001079">
    <property type="entry name" value="Galectin_CRD"/>
</dbReference>
<dbReference type="PANTHER" id="PTHR11346">
    <property type="entry name" value="GALECTIN"/>
    <property type="match status" value="1"/>
</dbReference>
<dbReference type="Proteomes" id="UP001176940">
    <property type="component" value="Unassembled WGS sequence"/>
</dbReference>
<evidence type="ECO:0000259" key="4">
    <source>
        <dbReference type="PROSITE" id="PS51304"/>
    </source>
</evidence>
<dbReference type="Gene3D" id="2.60.120.200">
    <property type="match status" value="2"/>
</dbReference>
<keyword evidence="1 3" id="KW-0430">Lectin</keyword>
<proteinExistence type="predicted"/>
<dbReference type="Pfam" id="PF00337">
    <property type="entry name" value="Gal-bind_lectin"/>
    <property type="match status" value="2"/>
</dbReference>
<dbReference type="SUPFAM" id="SSF49899">
    <property type="entry name" value="Concanavalin A-like lectins/glucanases"/>
    <property type="match status" value="2"/>
</dbReference>
<keyword evidence="2" id="KW-0677">Repeat</keyword>
<comment type="caution">
    <text evidence="5">The sequence shown here is derived from an EMBL/GenBank/DDBJ whole genome shotgun (WGS) entry which is preliminary data.</text>
</comment>
<keyword evidence="6" id="KW-1185">Reference proteome</keyword>
<feature type="domain" description="Galectin" evidence="4">
    <location>
        <begin position="19"/>
        <end position="147"/>
    </location>
</feature>
<organism evidence="5 6">
    <name type="scientific">Ranitomeya imitator</name>
    <name type="common">mimic poison frog</name>
    <dbReference type="NCBI Taxonomy" id="111125"/>
    <lineage>
        <taxon>Eukaryota</taxon>
        <taxon>Metazoa</taxon>
        <taxon>Chordata</taxon>
        <taxon>Craniata</taxon>
        <taxon>Vertebrata</taxon>
        <taxon>Euteleostomi</taxon>
        <taxon>Amphibia</taxon>
        <taxon>Batrachia</taxon>
        <taxon>Anura</taxon>
        <taxon>Neobatrachia</taxon>
        <taxon>Hyloidea</taxon>
        <taxon>Dendrobatidae</taxon>
        <taxon>Dendrobatinae</taxon>
        <taxon>Ranitomeya</taxon>
    </lineage>
</organism>
<dbReference type="SMART" id="SM00276">
    <property type="entry name" value="GLECT"/>
    <property type="match status" value="2"/>
</dbReference>
<evidence type="ECO:0000313" key="6">
    <source>
        <dbReference type="Proteomes" id="UP001176940"/>
    </source>
</evidence>
<evidence type="ECO:0000313" key="5">
    <source>
        <dbReference type="EMBL" id="CAJ0916239.1"/>
    </source>
</evidence>
<dbReference type="PANTHER" id="PTHR11346:SF32">
    <property type="entry name" value="GALECTIN-4"/>
    <property type="match status" value="1"/>
</dbReference>